<dbReference type="STRING" id="78915.A0A4P9XVK2"/>
<sequence>EQANRWLEEFQNTVTAWNIADILLRDGTANLEARLFAAQTFRKKVTYDLHQLDTAARLSLRDSMLDLMAQFKSGPAVLVTQLCLALSALAMQLPQWTGVVPQMMKLFGADPQSATCLLEFLTILPEEVNGNHRIPITDDEFAERSRELLTDTASEVFHALLLYMQTSGTNTALQNRVFKCLLSWIRSGDIPIMEISNSPLLDMVFGAVQNDELFEVAVDLICEIIHETREVEECMPVIEQIYPKLLGLRPMIPGAADDSDQLRGLCRMFTEAGEAYVTLVVTHVDAFRGILEGVLECITMHDLDIVKMTFNFWYSLTQCLDTERHESVKPRFVDVFRRLIELIIQHLHYPADLSNWLAEERDEFRDFRHEMGDVLKDCCVVLGVKEALAIPCHQLEGLLANPASPWQKIEAPLFSLRAMGSEVPVNEADMMPRIMSMLSQLPDHPKIRYAAILVIARYTQWTSEHPQFIDYQMNLISNGFDNDDVAAASAMALKYLCKDCNKLLVSYLGMLHPFYVNASKTLNRDDLLEVTEALSHVIAAVPLPELLKMLQTFCLPVCQELHAVASKLGQTTDSELRKVADLLEQLAVFLGVVSPEVPPDQVHPCLTLVKDLMPIFDQLQTHHGATASISEALCKCYTACAESYGTHFRPMLPQLMERLGTAFSATGLSCYLWVARKCIRSLDGASDTASMAMAFSPRFQMASGQTLLCACGDLLLTYSRYTATTVVEEYFRLMLVFHQDYPTALLRSPMLSSVFQCAMACLAVGQAYPLIAVLDFIREILARGLPTSVIAEFTPTDRAAVHALVQEHGKALVALLMDGALHSFPRDMVQDVAIILEITAQLVPGECTVWVAAEIGKIPDSRLAPAKRDRFMQEYSSAIQNETWRRLRRLLNDVVAYYWRQNTRAGDAARA</sequence>
<feature type="domain" description="Importin N-terminal" evidence="1">
    <location>
        <begin position="3"/>
        <end position="70"/>
    </location>
</feature>
<dbReference type="Pfam" id="PF24139">
    <property type="entry name" value="TPR_TNPO3_IPO13_4th"/>
    <property type="match status" value="1"/>
</dbReference>
<dbReference type="Gene3D" id="1.25.10.10">
    <property type="entry name" value="Leucine-rich Repeat Variant"/>
    <property type="match status" value="1"/>
</dbReference>
<dbReference type="Proteomes" id="UP000271241">
    <property type="component" value="Unassembled WGS sequence"/>
</dbReference>
<feature type="non-terminal residue" evidence="2">
    <location>
        <position position="1"/>
    </location>
</feature>
<dbReference type="EMBL" id="KZ992513">
    <property type="protein sequence ID" value="RKP09440.1"/>
    <property type="molecule type" value="Genomic_DNA"/>
</dbReference>
<dbReference type="OrthoDB" id="435593at2759"/>
<dbReference type="InterPro" id="IPR058537">
    <property type="entry name" value="TPR_TNPO3_IPO13_4th"/>
</dbReference>
<proteinExistence type="predicted"/>
<keyword evidence="3" id="KW-1185">Reference proteome</keyword>
<accession>A0A4P9XVK2</accession>
<dbReference type="Pfam" id="PF03810">
    <property type="entry name" value="IBN_N"/>
    <property type="match status" value="1"/>
</dbReference>
<dbReference type="PANTHER" id="PTHR12363">
    <property type="entry name" value="TRANSPORTIN 3 AND IMPORTIN 13"/>
    <property type="match status" value="1"/>
</dbReference>
<evidence type="ECO:0000259" key="1">
    <source>
        <dbReference type="PROSITE" id="PS50166"/>
    </source>
</evidence>
<dbReference type="SMART" id="SM00913">
    <property type="entry name" value="IBN_N"/>
    <property type="match status" value="1"/>
</dbReference>
<gene>
    <name evidence="2" type="ORF">THASP1DRAFT_14244</name>
</gene>
<dbReference type="InterPro" id="IPR011989">
    <property type="entry name" value="ARM-like"/>
</dbReference>
<name>A0A4P9XVK2_9FUNG</name>
<evidence type="ECO:0000313" key="2">
    <source>
        <dbReference type="EMBL" id="RKP09440.1"/>
    </source>
</evidence>
<dbReference type="GO" id="GO:0005737">
    <property type="term" value="C:cytoplasm"/>
    <property type="evidence" value="ECO:0007669"/>
    <property type="project" value="TreeGrafter"/>
</dbReference>
<dbReference type="Pfam" id="PF24138">
    <property type="entry name" value="TPR_TNPO3_IPO13_2nd"/>
    <property type="match status" value="1"/>
</dbReference>
<dbReference type="AlphaFoldDB" id="A0A4P9XVK2"/>
<dbReference type="GO" id="GO:0006606">
    <property type="term" value="P:protein import into nucleus"/>
    <property type="evidence" value="ECO:0007669"/>
    <property type="project" value="TreeGrafter"/>
</dbReference>
<dbReference type="InterPro" id="IPR057941">
    <property type="entry name" value="TPR_TNPO3_IPO13_2nd"/>
</dbReference>
<protein>
    <submittedName>
        <fullName evidence="2">Armadillo-type protein</fullName>
    </submittedName>
</protein>
<dbReference type="InterPro" id="IPR057942">
    <property type="entry name" value="TPR_TNPO3_IPO13_3rd"/>
</dbReference>
<reference evidence="3" key="1">
    <citation type="journal article" date="2018" name="Nat. Microbiol.">
        <title>Leveraging single-cell genomics to expand the fungal tree of life.</title>
        <authorList>
            <person name="Ahrendt S.R."/>
            <person name="Quandt C.A."/>
            <person name="Ciobanu D."/>
            <person name="Clum A."/>
            <person name="Salamov A."/>
            <person name="Andreopoulos B."/>
            <person name="Cheng J.F."/>
            <person name="Woyke T."/>
            <person name="Pelin A."/>
            <person name="Henrissat B."/>
            <person name="Reynolds N.K."/>
            <person name="Benny G.L."/>
            <person name="Smith M.E."/>
            <person name="James T.Y."/>
            <person name="Grigoriev I.V."/>
        </authorList>
    </citation>
    <scope>NUCLEOTIDE SEQUENCE [LARGE SCALE GENOMIC DNA]</scope>
    <source>
        <strain evidence="3">RSA 1356</strain>
    </source>
</reference>
<dbReference type="SUPFAM" id="SSF48371">
    <property type="entry name" value="ARM repeat"/>
    <property type="match status" value="1"/>
</dbReference>
<dbReference type="Pfam" id="PF24140">
    <property type="entry name" value="TPR_TNPO3_IPO13_3rd"/>
    <property type="match status" value="1"/>
</dbReference>
<organism evidence="2 3">
    <name type="scientific">Thamnocephalis sphaerospora</name>
    <dbReference type="NCBI Taxonomy" id="78915"/>
    <lineage>
        <taxon>Eukaryota</taxon>
        <taxon>Fungi</taxon>
        <taxon>Fungi incertae sedis</taxon>
        <taxon>Zoopagomycota</taxon>
        <taxon>Zoopagomycotina</taxon>
        <taxon>Zoopagomycetes</taxon>
        <taxon>Zoopagales</taxon>
        <taxon>Sigmoideomycetaceae</taxon>
        <taxon>Thamnocephalis</taxon>
    </lineage>
</organism>
<dbReference type="Pfam" id="PF08389">
    <property type="entry name" value="Xpo1"/>
    <property type="match status" value="1"/>
</dbReference>
<dbReference type="InterPro" id="IPR051345">
    <property type="entry name" value="Importin_beta-like_NTR"/>
</dbReference>
<dbReference type="InterPro" id="IPR001494">
    <property type="entry name" value="Importin-beta_N"/>
</dbReference>
<dbReference type="GO" id="GO:0031267">
    <property type="term" value="F:small GTPase binding"/>
    <property type="evidence" value="ECO:0007669"/>
    <property type="project" value="InterPro"/>
</dbReference>
<dbReference type="PANTHER" id="PTHR12363:SF53">
    <property type="entry name" value="MRNA TRANSPORT REGULATOR MTR10"/>
    <property type="match status" value="1"/>
</dbReference>
<evidence type="ECO:0000313" key="3">
    <source>
        <dbReference type="Proteomes" id="UP000271241"/>
    </source>
</evidence>
<dbReference type="InterPro" id="IPR013598">
    <property type="entry name" value="Exportin-1/Importin-b-like"/>
</dbReference>
<dbReference type="PROSITE" id="PS50166">
    <property type="entry name" value="IMPORTIN_B_NT"/>
    <property type="match status" value="1"/>
</dbReference>
<dbReference type="InterPro" id="IPR016024">
    <property type="entry name" value="ARM-type_fold"/>
</dbReference>